<comment type="function">
    <text evidence="5">Part of the ABC transporter complex HmuTUV involved in hemin import. Responsible for energy coupling to the transport system.</text>
</comment>
<evidence type="ECO:0000313" key="7">
    <source>
        <dbReference type="EMBL" id="SKA79038.1"/>
    </source>
</evidence>
<evidence type="ECO:0000313" key="8">
    <source>
        <dbReference type="Proteomes" id="UP000190027"/>
    </source>
</evidence>
<dbReference type="FunFam" id="3.40.50.300:FF:000134">
    <property type="entry name" value="Iron-enterobactin ABC transporter ATP-binding protein"/>
    <property type="match status" value="1"/>
</dbReference>
<dbReference type="RefSeq" id="WP_078716793.1">
    <property type="nucleotide sequence ID" value="NZ_FUYC01000003.1"/>
</dbReference>
<evidence type="ECO:0000256" key="4">
    <source>
        <dbReference type="ARBA" id="ARBA00022967"/>
    </source>
</evidence>
<dbReference type="CDD" id="cd03214">
    <property type="entry name" value="ABC_Iron-Siderophores_B12_Hemin"/>
    <property type="match status" value="1"/>
</dbReference>
<evidence type="ECO:0000256" key="3">
    <source>
        <dbReference type="ARBA" id="ARBA00022840"/>
    </source>
</evidence>
<dbReference type="STRING" id="1121449.SAMN02745704_01240"/>
<evidence type="ECO:0000256" key="5">
    <source>
        <dbReference type="ARBA" id="ARBA00037066"/>
    </source>
</evidence>
<dbReference type="InterPro" id="IPR017871">
    <property type="entry name" value="ABC_transporter-like_CS"/>
</dbReference>
<feature type="domain" description="ABC transporter" evidence="6">
    <location>
        <begin position="11"/>
        <end position="246"/>
    </location>
</feature>
<dbReference type="PROSITE" id="PS50893">
    <property type="entry name" value="ABC_TRANSPORTER_2"/>
    <property type="match status" value="1"/>
</dbReference>
<reference evidence="7 8" key="1">
    <citation type="submission" date="2017-02" db="EMBL/GenBank/DDBJ databases">
        <authorList>
            <person name="Peterson S.W."/>
        </authorList>
    </citation>
    <scope>NUCLEOTIDE SEQUENCE [LARGE SCALE GENOMIC DNA]</scope>
    <source>
        <strain evidence="7 8">DSM 16080</strain>
    </source>
</reference>
<evidence type="ECO:0000256" key="2">
    <source>
        <dbReference type="ARBA" id="ARBA00022741"/>
    </source>
</evidence>
<dbReference type="InterPro" id="IPR027417">
    <property type="entry name" value="P-loop_NTPase"/>
</dbReference>
<evidence type="ECO:0000259" key="6">
    <source>
        <dbReference type="PROSITE" id="PS50893"/>
    </source>
</evidence>
<proteinExistence type="predicted"/>
<gene>
    <name evidence="7" type="ORF">SAMN02745704_01240</name>
</gene>
<dbReference type="GO" id="GO:0016887">
    <property type="term" value="F:ATP hydrolysis activity"/>
    <property type="evidence" value="ECO:0007669"/>
    <property type="project" value="InterPro"/>
</dbReference>
<keyword evidence="4" id="KW-1278">Translocase</keyword>
<dbReference type="SMART" id="SM00382">
    <property type="entry name" value="AAA"/>
    <property type="match status" value="1"/>
</dbReference>
<sequence length="283" mass="30275">MTSTIPHNPPVFTCNDWSLGYGSRSCVLHGVNVSLAVGEVVALLGPNGSGKSTLLSGICGALKARNGQAFLSGIPIEDLSPARVARLCAVVPQRVETLFGLRVRTMVAMGRHAHLPFWGHADAEDEAVVDHALEATGTVELQNRTVNGLSGGELQRVLLARALAQQAGLLLLDEAFSAMDMAWRVRCFDLVRELEAATTVVALHDINLAALYCTRIIFLKNGRVAYDGPVEPLFSESTLSELYETTIKIGVHPGTGTPQAFAMPSPVRSGLLEHDRSSDHSPC</sequence>
<dbReference type="GO" id="GO:0005524">
    <property type="term" value="F:ATP binding"/>
    <property type="evidence" value="ECO:0007669"/>
    <property type="project" value="UniProtKB-KW"/>
</dbReference>
<accession>A0A1T4WQ96</accession>
<dbReference type="Gene3D" id="3.40.50.300">
    <property type="entry name" value="P-loop containing nucleotide triphosphate hydrolases"/>
    <property type="match status" value="1"/>
</dbReference>
<dbReference type="Pfam" id="PF00005">
    <property type="entry name" value="ABC_tran"/>
    <property type="match status" value="1"/>
</dbReference>
<dbReference type="AlphaFoldDB" id="A0A1T4WQ96"/>
<dbReference type="SUPFAM" id="SSF52540">
    <property type="entry name" value="P-loop containing nucleoside triphosphate hydrolases"/>
    <property type="match status" value="1"/>
</dbReference>
<keyword evidence="2" id="KW-0547">Nucleotide-binding</keyword>
<keyword evidence="1" id="KW-0813">Transport</keyword>
<dbReference type="PROSITE" id="PS00211">
    <property type="entry name" value="ABC_TRANSPORTER_1"/>
    <property type="match status" value="1"/>
</dbReference>
<dbReference type="PANTHER" id="PTHR42794:SF1">
    <property type="entry name" value="HEMIN IMPORT ATP-BINDING PROTEIN HMUV"/>
    <property type="match status" value="1"/>
</dbReference>
<dbReference type="EMBL" id="FUYC01000003">
    <property type="protein sequence ID" value="SKA79038.1"/>
    <property type="molecule type" value="Genomic_DNA"/>
</dbReference>
<dbReference type="Proteomes" id="UP000190027">
    <property type="component" value="Unassembled WGS sequence"/>
</dbReference>
<keyword evidence="3 7" id="KW-0067">ATP-binding</keyword>
<name>A0A1T4WQ96_9BACT</name>
<organism evidence="7 8">
    <name type="scientific">Paucidesulfovibrio gracilis DSM 16080</name>
    <dbReference type="NCBI Taxonomy" id="1121449"/>
    <lineage>
        <taxon>Bacteria</taxon>
        <taxon>Pseudomonadati</taxon>
        <taxon>Thermodesulfobacteriota</taxon>
        <taxon>Desulfovibrionia</taxon>
        <taxon>Desulfovibrionales</taxon>
        <taxon>Desulfovibrionaceae</taxon>
        <taxon>Paucidesulfovibrio</taxon>
    </lineage>
</organism>
<evidence type="ECO:0000256" key="1">
    <source>
        <dbReference type="ARBA" id="ARBA00022448"/>
    </source>
</evidence>
<dbReference type="InterPro" id="IPR003593">
    <property type="entry name" value="AAA+_ATPase"/>
</dbReference>
<keyword evidence="8" id="KW-1185">Reference proteome</keyword>
<dbReference type="InterPro" id="IPR003439">
    <property type="entry name" value="ABC_transporter-like_ATP-bd"/>
</dbReference>
<dbReference type="PANTHER" id="PTHR42794">
    <property type="entry name" value="HEMIN IMPORT ATP-BINDING PROTEIN HMUV"/>
    <property type="match status" value="1"/>
</dbReference>
<protein>
    <submittedName>
        <fullName evidence="7">Iron complex transport system ATP-binding protein</fullName>
    </submittedName>
</protein>